<evidence type="ECO:0000313" key="22">
    <source>
        <dbReference type="EMBL" id="PIY93445.1"/>
    </source>
</evidence>
<keyword evidence="12" id="KW-0131">Cell cycle</keyword>
<keyword evidence="10 21" id="KW-1133">Transmembrane helix</keyword>
<evidence type="ECO:0000256" key="9">
    <source>
        <dbReference type="ARBA" id="ARBA00022984"/>
    </source>
</evidence>
<dbReference type="GO" id="GO:0005886">
    <property type="term" value="C:plasma membrane"/>
    <property type="evidence" value="ECO:0007669"/>
    <property type="project" value="UniProtKB-SubCell"/>
</dbReference>
<dbReference type="GO" id="GO:0071555">
    <property type="term" value="P:cell wall organization"/>
    <property type="evidence" value="ECO:0007669"/>
    <property type="project" value="UniProtKB-KW"/>
</dbReference>
<comment type="catalytic activity">
    <reaction evidence="20">
        <text>[GlcNAc-(1-&gt;4)-Mur2Ac(oyl-L-Ala-gamma-D-Glu-L-Lys-D-Ala-D-Ala)](n)-di-trans,octa-cis-undecaprenyl diphosphate + beta-D-GlcNAc-(1-&gt;4)-Mur2Ac(oyl-L-Ala-gamma-D-Glu-L-Lys-D-Ala-D-Ala)-di-trans,octa-cis-undecaprenyl diphosphate = [GlcNAc-(1-&gt;4)-Mur2Ac(oyl-L-Ala-gamma-D-Glu-L-Lys-D-Ala-D-Ala)](n+1)-di-trans,octa-cis-undecaprenyl diphosphate + di-trans,octa-cis-undecaprenyl diphosphate + H(+)</text>
        <dbReference type="Rhea" id="RHEA:23708"/>
        <dbReference type="Rhea" id="RHEA-COMP:9602"/>
        <dbReference type="Rhea" id="RHEA-COMP:9603"/>
        <dbReference type="ChEBI" id="CHEBI:15378"/>
        <dbReference type="ChEBI" id="CHEBI:58405"/>
        <dbReference type="ChEBI" id="CHEBI:60033"/>
        <dbReference type="ChEBI" id="CHEBI:78435"/>
        <dbReference type="EC" id="2.4.99.28"/>
    </reaction>
</comment>
<dbReference type="GO" id="GO:0008360">
    <property type="term" value="P:regulation of cell shape"/>
    <property type="evidence" value="ECO:0007669"/>
    <property type="project" value="UniProtKB-KW"/>
</dbReference>
<comment type="similarity">
    <text evidence="16">Belongs to the SEDS family. FtsW subfamily.</text>
</comment>
<dbReference type="InterPro" id="IPR013437">
    <property type="entry name" value="FtsW"/>
</dbReference>
<dbReference type="PANTHER" id="PTHR30474">
    <property type="entry name" value="CELL CYCLE PROTEIN"/>
    <property type="match status" value="1"/>
</dbReference>
<comment type="pathway">
    <text evidence="2">Cell wall biogenesis; peptidoglycan biosynthesis.</text>
</comment>
<feature type="transmembrane region" description="Helical" evidence="21">
    <location>
        <begin position="195"/>
        <end position="212"/>
    </location>
</feature>
<keyword evidence="8" id="KW-0133">Cell shape</keyword>
<evidence type="ECO:0000256" key="5">
    <source>
        <dbReference type="ARBA" id="ARBA00022676"/>
    </source>
</evidence>
<name>A0A2M7R9K8_9BACT</name>
<feature type="transmembrane region" description="Helical" evidence="21">
    <location>
        <begin position="15"/>
        <end position="42"/>
    </location>
</feature>
<dbReference type="GO" id="GO:0008955">
    <property type="term" value="F:peptidoglycan glycosyltransferase activity"/>
    <property type="evidence" value="ECO:0007669"/>
    <property type="project" value="UniProtKB-EC"/>
</dbReference>
<evidence type="ECO:0000256" key="11">
    <source>
        <dbReference type="ARBA" id="ARBA00023136"/>
    </source>
</evidence>
<evidence type="ECO:0000256" key="2">
    <source>
        <dbReference type="ARBA" id="ARBA00004752"/>
    </source>
</evidence>
<keyword evidence="4" id="KW-0132">Cell division</keyword>
<keyword evidence="5" id="KW-0328">Glycosyltransferase</keyword>
<evidence type="ECO:0000256" key="6">
    <source>
        <dbReference type="ARBA" id="ARBA00022679"/>
    </source>
</evidence>
<evidence type="ECO:0000256" key="3">
    <source>
        <dbReference type="ARBA" id="ARBA00022475"/>
    </source>
</evidence>
<evidence type="ECO:0000256" key="8">
    <source>
        <dbReference type="ARBA" id="ARBA00022960"/>
    </source>
</evidence>
<dbReference type="GO" id="GO:0051301">
    <property type="term" value="P:cell division"/>
    <property type="evidence" value="ECO:0007669"/>
    <property type="project" value="UniProtKB-KW"/>
</dbReference>
<evidence type="ECO:0000256" key="19">
    <source>
        <dbReference type="ARBA" id="ARBA00044770"/>
    </source>
</evidence>
<evidence type="ECO:0000256" key="21">
    <source>
        <dbReference type="SAM" id="Phobius"/>
    </source>
</evidence>
<keyword evidence="7 21" id="KW-0812">Transmembrane</keyword>
<dbReference type="InterPro" id="IPR001182">
    <property type="entry name" value="FtsW/RodA"/>
</dbReference>
<feature type="transmembrane region" description="Helical" evidence="21">
    <location>
        <begin position="280"/>
        <end position="301"/>
    </location>
</feature>
<evidence type="ECO:0000256" key="4">
    <source>
        <dbReference type="ARBA" id="ARBA00022618"/>
    </source>
</evidence>
<dbReference type="InterPro" id="IPR018365">
    <property type="entry name" value="Cell_cycle_FtsW-rel_CS"/>
</dbReference>
<dbReference type="EMBL" id="PFMA01000040">
    <property type="protein sequence ID" value="PIY93445.1"/>
    <property type="molecule type" value="Genomic_DNA"/>
</dbReference>
<dbReference type="PROSITE" id="PS00428">
    <property type="entry name" value="FTSW_RODA_SPOVE"/>
    <property type="match status" value="1"/>
</dbReference>
<comment type="subcellular location">
    <subcellularLocation>
        <location evidence="1">Cell membrane</location>
        <topology evidence="1">Multi-pass membrane protein</topology>
    </subcellularLocation>
</comment>
<dbReference type="Pfam" id="PF01098">
    <property type="entry name" value="FTSW_RODA_SPOVE"/>
    <property type="match status" value="1"/>
</dbReference>
<evidence type="ECO:0000256" key="10">
    <source>
        <dbReference type="ARBA" id="ARBA00022989"/>
    </source>
</evidence>
<evidence type="ECO:0000256" key="15">
    <source>
        <dbReference type="ARBA" id="ARBA00033270"/>
    </source>
</evidence>
<dbReference type="GO" id="GO:0009252">
    <property type="term" value="P:peptidoglycan biosynthetic process"/>
    <property type="evidence" value="ECO:0007669"/>
    <property type="project" value="UniProtKB-KW"/>
</dbReference>
<dbReference type="GO" id="GO:0015648">
    <property type="term" value="F:lipid-linked peptidoglycan transporter activity"/>
    <property type="evidence" value="ECO:0007669"/>
    <property type="project" value="TreeGrafter"/>
</dbReference>
<comment type="caution">
    <text evidence="22">The sequence shown here is derived from an EMBL/GenBank/DDBJ whole genome shotgun (WGS) entry which is preliminary data.</text>
</comment>
<proteinExistence type="inferred from homology"/>
<dbReference type="NCBIfam" id="TIGR02614">
    <property type="entry name" value="ftsW"/>
    <property type="match status" value="1"/>
</dbReference>
<evidence type="ECO:0000256" key="14">
    <source>
        <dbReference type="ARBA" id="ARBA00032370"/>
    </source>
</evidence>
<dbReference type="PANTHER" id="PTHR30474:SF2">
    <property type="entry name" value="PEPTIDOGLYCAN GLYCOSYLTRANSFERASE FTSW-RELATED"/>
    <property type="match status" value="1"/>
</dbReference>
<dbReference type="EC" id="2.4.99.28" evidence="19"/>
<dbReference type="GO" id="GO:0032153">
    <property type="term" value="C:cell division site"/>
    <property type="evidence" value="ECO:0007669"/>
    <property type="project" value="TreeGrafter"/>
</dbReference>
<evidence type="ECO:0000256" key="1">
    <source>
        <dbReference type="ARBA" id="ARBA00004651"/>
    </source>
</evidence>
<feature type="transmembrane region" description="Helical" evidence="21">
    <location>
        <begin position="313"/>
        <end position="334"/>
    </location>
</feature>
<reference evidence="23" key="1">
    <citation type="submission" date="2017-09" db="EMBL/GenBank/DDBJ databases">
        <title>Depth-based differentiation of microbial function through sediment-hosted aquifers and enrichment of novel symbionts in the deep terrestrial subsurface.</title>
        <authorList>
            <person name="Probst A.J."/>
            <person name="Ladd B."/>
            <person name="Jarett J.K."/>
            <person name="Geller-Mcgrath D.E."/>
            <person name="Sieber C.M.K."/>
            <person name="Emerson J.B."/>
            <person name="Anantharaman K."/>
            <person name="Thomas B.C."/>
            <person name="Malmstrom R."/>
            <person name="Stieglmeier M."/>
            <person name="Klingl A."/>
            <person name="Woyke T."/>
            <person name="Ryan C.M."/>
            <person name="Banfield J.F."/>
        </authorList>
    </citation>
    <scope>NUCLEOTIDE SEQUENCE [LARGE SCALE GENOMIC DNA]</scope>
</reference>
<accession>A0A2M7R9K8</accession>
<keyword evidence="13" id="KW-0961">Cell wall biogenesis/degradation</keyword>
<keyword evidence="3" id="KW-1003">Cell membrane</keyword>
<evidence type="ECO:0000256" key="13">
    <source>
        <dbReference type="ARBA" id="ARBA00023316"/>
    </source>
</evidence>
<organism evidence="22 23">
    <name type="scientific">Candidatus Magasanikbacteria bacterium CG_4_10_14_0_8_um_filter_32_14</name>
    <dbReference type="NCBI Taxonomy" id="1974640"/>
    <lineage>
        <taxon>Bacteria</taxon>
        <taxon>Candidatus Magasanikiibacteriota</taxon>
    </lineage>
</organism>
<sequence>MPKSMRQENSSKADYSLIIFFFILVFFGLMVLSSAGVAVGFAKKSDQYFFIKKQILLGFLPGLFLFILFAKIDYQIWKKYATPIFVLGLILLSLTFIPGIGSTNNTSSRSWIKLFGNSFQPAEAMKLALIIYMAAFLNKMGSKLLDFKEGFLIALGVGIMPVIFVALQPDMGTASILFVVVLAILYFAQAKFSHILMLFIVAIIGFMFLIMTESYRADRLTTFLHPEFDPQGKGYQINQAFLAIGSGGLFGLGFGHSRQKFQYLPEVHGDSIFAIMSEELGFLVMIGFLFLLFMILKRGFFIASRSQDLFGKLLVSGIMSWLFVQSFLNIGAIIGVLPLTGVPLPFVSQGGSALLIGMASMGIVVNVSKHS</sequence>
<evidence type="ECO:0000256" key="17">
    <source>
        <dbReference type="ARBA" id="ARBA00041185"/>
    </source>
</evidence>
<dbReference type="AlphaFoldDB" id="A0A2M7R9K8"/>
<evidence type="ECO:0000256" key="7">
    <source>
        <dbReference type="ARBA" id="ARBA00022692"/>
    </source>
</evidence>
<feature type="transmembrane region" description="Helical" evidence="21">
    <location>
        <begin position="346"/>
        <end position="367"/>
    </location>
</feature>
<feature type="transmembrane region" description="Helical" evidence="21">
    <location>
        <begin position="54"/>
        <end position="72"/>
    </location>
</feature>
<keyword evidence="9" id="KW-0573">Peptidoglycan synthesis</keyword>
<evidence type="ECO:0000256" key="20">
    <source>
        <dbReference type="ARBA" id="ARBA00049902"/>
    </source>
</evidence>
<evidence type="ECO:0000256" key="16">
    <source>
        <dbReference type="ARBA" id="ARBA00038053"/>
    </source>
</evidence>
<feature type="transmembrane region" description="Helical" evidence="21">
    <location>
        <begin position="84"/>
        <end position="101"/>
    </location>
</feature>
<gene>
    <name evidence="22" type="primary">ftsW</name>
    <name evidence="22" type="ORF">COY69_01595</name>
</gene>
<feature type="transmembrane region" description="Helical" evidence="21">
    <location>
        <begin position="173"/>
        <end position="188"/>
    </location>
</feature>
<dbReference type="Proteomes" id="UP000229449">
    <property type="component" value="Unassembled WGS sequence"/>
</dbReference>
<evidence type="ECO:0000313" key="23">
    <source>
        <dbReference type="Proteomes" id="UP000229449"/>
    </source>
</evidence>
<evidence type="ECO:0000256" key="18">
    <source>
        <dbReference type="ARBA" id="ARBA00041418"/>
    </source>
</evidence>
<feature type="transmembrane region" description="Helical" evidence="21">
    <location>
        <begin position="150"/>
        <end position="167"/>
    </location>
</feature>
<keyword evidence="6" id="KW-0808">Transferase</keyword>
<evidence type="ECO:0000256" key="12">
    <source>
        <dbReference type="ARBA" id="ARBA00023306"/>
    </source>
</evidence>
<keyword evidence="11 21" id="KW-0472">Membrane</keyword>
<protein>
    <recommendedName>
        <fullName evidence="17">Probable peptidoglycan glycosyltransferase FtsW</fullName>
        <ecNumber evidence="19">2.4.99.28</ecNumber>
    </recommendedName>
    <alternativeName>
        <fullName evidence="18">Cell division protein FtsW</fullName>
    </alternativeName>
    <alternativeName>
        <fullName evidence="15">Cell wall polymerase</fullName>
    </alternativeName>
    <alternativeName>
        <fullName evidence="14">Peptidoglycan polymerase</fullName>
    </alternativeName>
</protein>